<evidence type="ECO:0000313" key="2">
    <source>
        <dbReference type="EMBL" id="PHT70781.1"/>
    </source>
</evidence>
<organism evidence="2 3">
    <name type="scientific">Capsicum annuum</name>
    <name type="common">Capsicum pepper</name>
    <dbReference type="NCBI Taxonomy" id="4072"/>
    <lineage>
        <taxon>Eukaryota</taxon>
        <taxon>Viridiplantae</taxon>
        <taxon>Streptophyta</taxon>
        <taxon>Embryophyta</taxon>
        <taxon>Tracheophyta</taxon>
        <taxon>Spermatophyta</taxon>
        <taxon>Magnoliopsida</taxon>
        <taxon>eudicotyledons</taxon>
        <taxon>Gunneridae</taxon>
        <taxon>Pentapetalae</taxon>
        <taxon>asterids</taxon>
        <taxon>lamiids</taxon>
        <taxon>Solanales</taxon>
        <taxon>Solanaceae</taxon>
        <taxon>Solanoideae</taxon>
        <taxon>Capsiceae</taxon>
        <taxon>Capsicum</taxon>
    </lineage>
</organism>
<dbReference type="PANTHER" id="PTHR46554">
    <property type="entry name" value="MEDIATOR OF RNA POLYMERASE II TRANSCRIPTION SUBUNIT 26A-RELATED"/>
    <property type="match status" value="1"/>
</dbReference>
<keyword evidence="3" id="KW-1185">Reference proteome</keyword>
<evidence type="ECO:0000256" key="1">
    <source>
        <dbReference type="SAM" id="MobiDB-lite"/>
    </source>
</evidence>
<feature type="compositionally biased region" description="Basic and acidic residues" evidence="1">
    <location>
        <begin position="45"/>
        <end position="54"/>
    </location>
</feature>
<accession>A0A2G2YMG1</accession>
<comment type="caution">
    <text evidence="2">The sequence shown here is derived from an EMBL/GenBank/DDBJ whole genome shotgun (WGS) entry which is preliminary data.</text>
</comment>
<reference evidence="2 3" key="1">
    <citation type="journal article" date="2014" name="Nat. Genet.">
        <title>Genome sequence of the hot pepper provides insights into the evolution of pungency in Capsicum species.</title>
        <authorList>
            <person name="Kim S."/>
            <person name="Park M."/>
            <person name="Yeom S.I."/>
            <person name="Kim Y.M."/>
            <person name="Lee J.M."/>
            <person name="Lee H.A."/>
            <person name="Seo E."/>
            <person name="Choi J."/>
            <person name="Cheong K."/>
            <person name="Kim K.T."/>
            <person name="Jung K."/>
            <person name="Lee G.W."/>
            <person name="Oh S.K."/>
            <person name="Bae C."/>
            <person name="Kim S.B."/>
            <person name="Lee H.Y."/>
            <person name="Kim S.Y."/>
            <person name="Kim M.S."/>
            <person name="Kang B.C."/>
            <person name="Jo Y.D."/>
            <person name="Yang H.B."/>
            <person name="Jeong H.J."/>
            <person name="Kang W.H."/>
            <person name="Kwon J.K."/>
            <person name="Shin C."/>
            <person name="Lim J.Y."/>
            <person name="Park J.H."/>
            <person name="Huh J.H."/>
            <person name="Kim J.S."/>
            <person name="Kim B.D."/>
            <person name="Cohen O."/>
            <person name="Paran I."/>
            <person name="Suh M.C."/>
            <person name="Lee S.B."/>
            <person name="Kim Y.K."/>
            <person name="Shin Y."/>
            <person name="Noh S.J."/>
            <person name="Park J."/>
            <person name="Seo Y.S."/>
            <person name="Kwon S.Y."/>
            <person name="Kim H.A."/>
            <person name="Park J.M."/>
            <person name="Kim H.J."/>
            <person name="Choi S.B."/>
            <person name="Bosland P.W."/>
            <person name="Reeves G."/>
            <person name="Jo S.H."/>
            <person name="Lee B.W."/>
            <person name="Cho H.T."/>
            <person name="Choi H.S."/>
            <person name="Lee M.S."/>
            <person name="Yu Y."/>
            <person name="Do Choi Y."/>
            <person name="Park B.S."/>
            <person name="van Deynze A."/>
            <person name="Ashrafi H."/>
            <person name="Hill T."/>
            <person name="Kim W.T."/>
            <person name="Pai H.S."/>
            <person name="Ahn H.K."/>
            <person name="Yeam I."/>
            <person name="Giovannoni J.J."/>
            <person name="Rose J.K."/>
            <person name="Sorensen I."/>
            <person name="Lee S.J."/>
            <person name="Kim R.W."/>
            <person name="Choi I.Y."/>
            <person name="Choi B.S."/>
            <person name="Lim J.S."/>
            <person name="Lee Y.H."/>
            <person name="Choi D."/>
        </authorList>
    </citation>
    <scope>NUCLEOTIDE SEQUENCE [LARGE SCALE GENOMIC DNA]</scope>
    <source>
        <strain evidence="3">cv. CM334</strain>
    </source>
</reference>
<sequence>MAVTTRAPTRIVTPLQSYCRGSLMASMMTEASKQVRRQQNVTAPPKDKKGDHQKKQTSFAKPNKHLGDNSMSGRPIKPTFQRKLNHDDMKLQQKSDRRKIQTRPLPTQPNKLKCPDEDAEQVKLEGTKRKFQERYQAVERAIDHGNEFKLRRDRIPELLFSCKITRGNGCDKVEFVVPNVDNIVSTADKVVSNVVDVNVDKDKQKFKDEAVKERKVMLI</sequence>
<dbReference type="Gramene" id="PHT70781">
    <property type="protein sequence ID" value="PHT70781"/>
    <property type="gene ID" value="T459_25885"/>
</dbReference>
<protein>
    <submittedName>
        <fullName evidence="2">Uncharacterized protein</fullName>
    </submittedName>
</protein>
<dbReference type="STRING" id="4072.A0A2G2YMG1"/>
<feature type="compositionally biased region" description="Polar residues" evidence="1">
    <location>
        <begin position="29"/>
        <end position="42"/>
    </location>
</feature>
<reference evidence="2 3" key="2">
    <citation type="journal article" date="2017" name="Genome Biol.">
        <title>New reference genome sequences of hot pepper reveal the massive evolution of plant disease-resistance genes by retroduplication.</title>
        <authorList>
            <person name="Kim S."/>
            <person name="Park J."/>
            <person name="Yeom S.I."/>
            <person name="Kim Y.M."/>
            <person name="Seo E."/>
            <person name="Kim K.T."/>
            <person name="Kim M.S."/>
            <person name="Lee J.M."/>
            <person name="Cheong K."/>
            <person name="Shin H.S."/>
            <person name="Kim S.B."/>
            <person name="Han K."/>
            <person name="Lee J."/>
            <person name="Park M."/>
            <person name="Lee H.A."/>
            <person name="Lee H.Y."/>
            <person name="Lee Y."/>
            <person name="Oh S."/>
            <person name="Lee J.H."/>
            <person name="Choi E."/>
            <person name="Choi E."/>
            <person name="Lee S.E."/>
            <person name="Jeon J."/>
            <person name="Kim H."/>
            <person name="Choi G."/>
            <person name="Song H."/>
            <person name="Lee J."/>
            <person name="Lee S.C."/>
            <person name="Kwon J.K."/>
            <person name="Lee H.Y."/>
            <person name="Koo N."/>
            <person name="Hong Y."/>
            <person name="Kim R.W."/>
            <person name="Kang W.H."/>
            <person name="Huh J.H."/>
            <person name="Kang B.C."/>
            <person name="Yang T.J."/>
            <person name="Lee Y.H."/>
            <person name="Bennetzen J.L."/>
            <person name="Choi D."/>
        </authorList>
    </citation>
    <scope>NUCLEOTIDE SEQUENCE [LARGE SCALE GENOMIC DNA]</scope>
    <source>
        <strain evidence="3">cv. CM334</strain>
    </source>
</reference>
<dbReference type="EMBL" id="AYRZ02000010">
    <property type="protein sequence ID" value="PHT70781.1"/>
    <property type="molecule type" value="Genomic_DNA"/>
</dbReference>
<name>A0A2G2YMG1_CAPAN</name>
<feature type="compositionally biased region" description="Basic and acidic residues" evidence="1">
    <location>
        <begin position="84"/>
        <end position="99"/>
    </location>
</feature>
<gene>
    <name evidence="2" type="ORF">T459_25885</name>
</gene>
<feature type="region of interest" description="Disordered" evidence="1">
    <location>
        <begin position="29"/>
        <end position="113"/>
    </location>
</feature>
<dbReference type="PANTHER" id="PTHR46554:SF2">
    <property type="entry name" value="TFIIS N-TERMINAL DOMAIN-CONTAINING PROTEIN"/>
    <property type="match status" value="1"/>
</dbReference>
<dbReference type="AlphaFoldDB" id="A0A2G2YMG1"/>
<proteinExistence type="predicted"/>
<evidence type="ECO:0000313" key="3">
    <source>
        <dbReference type="Proteomes" id="UP000222542"/>
    </source>
</evidence>
<dbReference type="Proteomes" id="UP000222542">
    <property type="component" value="Unassembled WGS sequence"/>
</dbReference>